<dbReference type="GO" id="GO:0005125">
    <property type="term" value="F:cytokine activity"/>
    <property type="evidence" value="ECO:0007669"/>
    <property type="project" value="UniProtKB-KW"/>
</dbReference>
<dbReference type="Gene3D" id="2.10.90.10">
    <property type="entry name" value="Cystine-knot cytokines"/>
    <property type="match status" value="1"/>
</dbReference>
<evidence type="ECO:0000256" key="5">
    <source>
        <dbReference type="ARBA" id="ARBA00022729"/>
    </source>
</evidence>
<comment type="similarity">
    <text evidence="2">Belongs to the IL-17 family.</text>
</comment>
<dbReference type="Ensembl" id="ENSEEET00000050257.2">
    <property type="protein sequence ID" value="ENSEEEP00000049713.2"/>
    <property type="gene ID" value="ENSEEEG00000023372.2"/>
</dbReference>
<reference evidence="7" key="5">
    <citation type="submission" date="2025-09" db="UniProtKB">
        <authorList>
            <consortium name="Ensembl"/>
        </authorList>
    </citation>
    <scope>IDENTIFICATION</scope>
</reference>
<protein>
    <submittedName>
        <fullName evidence="7">Interleukin 17d</fullName>
    </submittedName>
</protein>
<reference evidence="8" key="2">
    <citation type="journal article" date="2017" name="Sci. Adv.">
        <title>A tail of two voltages: Proteomic comparison of the three electric organs of the electric eel.</title>
        <authorList>
            <person name="Traeger L.L."/>
            <person name="Sabat G."/>
            <person name="Barrett-Wilt G.A."/>
            <person name="Wells G.B."/>
            <person name="Sussman M.R."/>
        </authorList>
    </citation>
    <scope>NUCLEOTIDE SEQUENCE [LARGE SCALE GENOMIC DNA]</scope>
</reference>
<dbReference type="GO" id="GO:0005615">
    <property type="term" value="C:extracellular space"/>
    <property type="evidence" value="ECO:0007669"/>
    <property type="project" value="UniProtKB-KW"/>
</dbReference>
<dbReference type="InterPro" id="IPR029034">
    <property type="entry name" value="Cystine-knot_cytokine"/>
</dbReference>
<accession>A0A4W4HEC1</accession>
<dbReference type="GO" id="GO:0071222">
    <property type="term" value="P:cellular response to lipopolysaccharide"/>
    <property type="evidence" value="ECO:0007669"/>
    <property type="project" value="Ensembl"/>
</dbReference>
<dbReference type="FunFam" id="2.10.90.10:FF:000044">
    <property type="entry name" value="Interleukin 17D"/>
    <property type="match status" value="1"/>
</dbReference>
<evidence type="ECO:0000313" key="8">
    <source>
        <dbReference type="Proteomes" id="UP000314983"/>
    </source>
</evidence>
<dbReference type="InterPro" id="IPR010345">
    <property type="entry name" value="IL-17_fam"/>
</dbReference>
<evidence type="ECO:0000256" key="6">
    <source>
        <dbReference type="SAM" id="MobiDB-lite"/>
    </source>
</evidence>
<organism evidence="7 8">
    <name type="scientific">Electrophorus electricus</name>
    <name type="common">Electric eel</name>
    <name type="synonym">Gymnotus electricus</name>
    <dbReference type="NCBI Taxonomy" id="8005"/>
    <lineage>
        <taxon>Eukaryota</taxon>
        <taxon>Metazoa</taxon>
        <taxon>Chordata</taxon>
        <taxon>Craniata</taxon>
        <taxon>Vertebrata</taxon>
        <taxon>Euteleostomi</taxon>
        <taxon>Actinopterygii</taxon>
        <taxon>Neopterygii</taxon>
        <taxon>Teleostei</taxon>
        <taxon>Ostariophysi</taxon>
        <taxon>Gymnotiformes</taxon>
        <taxon>Gymnotoidei</taxon>
        <taxon>Gymnotidae</taxon>
        <taxon>Electrophorus</taxon>
    </lineage>
</organism>
<evidence type="ECO:0000256" key="1">
    <source>
        <dbReference type="ARBA" id="ARBA00004613"/>
    </source>
</evidence>
<keyword evidence="5" id="KW-0732">Signal</keyword>
<keyword evidence="4" id="KW-0964">Secreted</keyword>
<reference evidence="8" key="1">
    <citation type="journal article" date="2014" name="Science">
        <title>Nonhuman genetics. Genomic basis for the convergent evolution of electric organs.</title>
        <authorList>
            <person name="Gallant J.R."/>
            <person name="Traeger L.L."/>
            <person name="Volkening J.D."/>
            <person name="Moffett H."/>
            <person name="Chen P.H."/>
            <person name="Novina C.D."/>
            <person name="Phillips G.N.Jr."/>
            <person name="Anand R."/>
            <person name="Wells G.B."/>
            <person name="Pinch M."/>
            <person name="Guth R."/>
            <person name="Unguez G.A."/>
            <person name="Albert J.S."/>
            <person name="Zakon H.H."/>
            <person name="Samanta M.P."/>
            <person name="Sussman M.R."/>
        </authorList>
    </citation>
    <scope>NUCLEOTIDE SEQUENCE [LARGE SCALE GENOMIC DNA]</scope>
</reference>
<dbReference type="Pfam" id="PF06083">
    <property type="entry name" value="IL17"/>
    <property type="match status" value="1"/>
</dbReference>
<evidence type="ECO:0000313" key="7">
    <source>
        <dbReference type="Ensembl" id="ENSEEEP00000049713.2"/>
    </source>
</evidence>
<comment type="subcellular location">
    <subcellularLocation>
        <location evidence="1">Secreted</location>
    </subcellularLocation>
</comment>
<gene>
    <name evidence="7" type="primary">il17d</name>
</gene>
<dbReference type="InterPro" id="IPR020440">
    <property type="entry name" value="IL-17_chr"/>
</dbReference>
<dbReference type="GeneTree" id="ENSGT00940000161739"/>
<evidence type="ECO:0000256" key="4">
    <source>
        <dbReference type="ARBA" id="ARBA00022525"/>
    </source>
</evidence>
<keyword evidence="8" id="KW-1185">Reference proteome</keyword>
<name>A0A4W4HEC1_ELEEL</name>
<dbReference type="STRING" id="8005.ENSEEEP00000049713"/>
<dbReference type="Proteomes" id="UP000314983">
    <property type="component" value="Chromosome 25"/>
</dbReference>
<dbReference type="OMA" id="KGCLTGP"/>
<dbReference type="AlphaFoldDB" id="A0A4W4HEC1"/>
<reference evidence="7" key="3">
    <citation type="submission" date="2020-05" db="EMBL/GenBank/DDBJ databases">
        <title>Electrophorus electricus (electric eel) genome, fEleEle1, primary haplotype.</title>
        <authorList>
            <person name="Myers G."/>
            <person name="Meyer A."/>
            <person name="Fedrigo O."/>
            <person name="Formenti G."/>
            <person name="Rhie A."/>
            <person name="Tracey A."/>
            <person name="Sims Y."/>
            <person name="Jarvis E.D."/>
        </authorList>
    </citation>
    <scope>NUCLEOTIDE SEQUENCE [LARGE SCALE GENOMIC DNA]</scope>
</reference>
<evidence type="ECO:0000256" key="3">
    <source>
        <dbReference type="ARBA" id="ARBA00022514"/>
    </source>
</evidence>
<dbReference type="PRINTS" id="PR01932">
    <property type="entry name" value="INTRLEUKIN17"/>
</dbReference>
<dbReference type="SUPFAM" id="SSF57501">
    <property type="entry name" value="Cystine-knot cytokines"/>
    <property type="match status" value="1"/>
</dbReference>
<proteinExistence type="inferred from homology"/>
<feature type="region of interest" description="Disordered" evidence="6">
    <location>
        <begin position="174"/>
        <end position="202"/>
    </location>
</feature>
<sequence length="202" mass="22185">LCGLPSTRWRDSGSDAKGKKARRRTCLDLPEMILEQIYGRLSVGVLSAFHHTLQLAHEQKNLSCPSAGRLVPDRSSRTPVNFLSLSPWAYRISHDPARFPRFIPEAYCLCKGCLTGPNGEESDQYRSTPVYIPTAVLQRTGSCVGGRRSYLESYVSVAVGCTCVPLLEERAIKAPGRNRSAPRATPKSTKGEKLKTQSVAGH</sequence>
<reference evidence="7" key="4">
    <citation type="submission" date="2025-08" db="UniProtKB">
        <authorList>
            <consortium name="Ensembl"/>
        </authorList>
    </citation>
    <scope>IDENTIFICATION</scope>
</reference>
<evidence type="ECO:0000256" key="2">
    <source>
        <dbReference type="ARBA" id="ARBA00007236"/>
    </source>
</evidence>
<dbReference type="GO" id="GO:0006954">
    <property type="term" value="P:inflammatory response"/>
    <property type="evidence" value="ECO:0007669"/>
    <property type="project" value="InterPro"/>
</dbReference>
<keyword evidence="3" id="KW-0202">Cytokine</keyword>